<reference evidence="5 6" key="1">
    <citation type="journal article" date="2016" name="Nat. Commun.">
        <title>Thousands of microbial genomes shed light on interconnected biogeochemical processes in an aquifer system.</title>
        <authorList>
            <person name="Anantharaman K."/>
            <person name="Brown C.T."/>
            <person name="Hug L.A."/>
            <person name="Sharon I."/>
            <person name="Castelle C.J."/>
            <person name="Probst A.J."/>
            <person name="Thomas B.C."/>
            <person name="Singh A."/>
            <person name="Wilkins M.J."/>
            <person name="Karaoz U."/>
            <person name="Brodie E.L."/>
            <person name="Williams K.H."/>
            <person name="Hubbard S.S."/>
            <person name="Banfield J.F."/>
        </authorList>
    </citation>
    <scope>NUCLEOTIDE SEQUENCE [LARGE SCALE GENOMIC DNA]</scope>
</reference>
<evidence type="ECO:0000256" key="1">
    <source>
        <dbReference type="ARBA" id="ARBA00023125"/>
    </source>
</evidence>
<dbReference type="PANTHER" id="PTHR10302:SF27">
    <property type="entry name" value="SINGLE-STRANDED DNA-BINDING PROTEIN"/>
    <property type="match status" value="1"/>
</dbReference>
<dbReference type="PANTHER" id="PTHR10302">
    <property type="entry name" value="SINGLE-STRANDED DNA-BINDING PROTEIN"/>
    <property type="match status" value="1"/>
</dbReference>
<evidence type="ECO:0000313" key="5">
    <source>
        <dbReference type="EMBL" id="OGM70861.1"/>
    </source>
</evidence>
<dbReference type="HAMAP" id="MF_00984">
    <property type="entry name" value="SSB"/>
    <property type="match status" value="1"/>
</dbReference>
<organism evidence="5 6">
    <name type="scientific">Candidatus Woesebacteria bacterium RIFCSPLOWO2_01_FULL_44_14</name>
    <dbReference type="NCBI Taxonomy" id="1802525"/>
    <lineage>
        <taxon>Bacteria</taxon>
        <taxon>Candidatus Woeseibacteriota</taxon>
    </lineage>
</organism>
<evidence type="ECO:0000256" key="3">
    <source>
        <dbReference type="PIRNR" id="PIRNR002070"/>
    </source>
</evidence>
<feature type="region of interest" description="Disordered" evidence="4">
    <location>
        <begin position="117"/>
        <end position="149"/>
    </location>
</feature>
<evidence type="ECO:0000313" key="6">
    <source>
        <dbReference type="Proteomes" id="UP000178429"/>
    </source>
</evidence>
<dbReference type="PROSITE" id="PS50935">
    <property type="entry name" value="SSB"/>
    <property type="match status" value="1"/>
</dbReference>
<comment type="caution">
    <text evidence="2">Lacks conserved residue(s) required for the propagation of feature annotation.</text>
</comment>
<dbReference type="SUPFAM" id="SSF50249">
    <property type="entry name" value="Nucleic acid-binding proteins"/>
    <property type="match status" value="1"/>
</dbReference>
<gene>
    <name evidence="5" type="ORF">A2975_01130</name>
</gene>
<dbReference type="PIRSF" id="PIRSF002070">
    <property type="entry name" value="SSB"/>
    <property type="match status" value="1"/>
</dbReference>
<keyword evidence="1 2" id="KW-0238">DNA-binding</keyword>
<dbReference type="InterPro" id="IPR012340">
    <property type="entry name" value="NA-bd_OB-fold"/>
</dbReference>
<proteinExistence type="inferred from homology"/>
<dbReference type="InterPro" id="IPR011344">
    <property type="entry name" value="ssDNA-bd"/>
</dbReference>
<name>A0A1F8C3I9_9BACT</name>
<comment type="caution">
    <text evidence="5">The sequence shown here is derived from an EMBL/GenBank/DDBJ whole genome shotgun (WGS) entry which is preliminary data.</text>
</comment>
<dbReference type="InterPro" id="IPR000424">
    <property type="entry name" value="Primosome_PriB/ssb"/>
</dbReference>
<dbReference type="Gene3D" id="2.40.50.140">
    <property type="entry name" value="Nucleic acid-binding proteins"/>
    <property type="match status" value="1"/>
</dbReference>
<dbReference type="EMBL" id="MGHL01000001">
    <property type="protein sequence ID" value="OGM70861.1"/>
    <property type="molecule type" value="Genomic_DNA"/>
</dbReference>
<accession>A0A1F8C3I9</accession>
<dbReference type="GO" id="GO:0009295">
    <property type="term" value="C:nucleoid"/>
    <property type="evidence" value="ECO:0007669"/>
    <property type="project" value="TreeGrafter"/>
</dbReference>
<dbReference type="STRING" id="1802525.A2975_01130"/>
<dbReference type="AlphaFoldDB" id="A0A1F8C3I9"/>
<dbReference type="Proteomes" id="UP000178429">
    <property type="component" value="Unassembled WGS sequence"/>
</dbReference>
<sequence>MAKSLNKVQLIGNLTRDPELRYTPQGTAVTSFSIATNRRWKTDAGEWRDEADFHRIVAWDKLAEICANYLKKGSKTYVEGRLQSRNWETQDGQKRNTTEVVISDMIMLDSRGAAMPTEEFDVPEDFAAPAEEKPKKAAKKKDEKEDIPF</sequence>
<comment type="subunit">
    <text evidence="2">Homotetramer.</text>
</comment>
<dbReference type="GO" id="GO:0006260">
    <property type="term" value="P:DNA replication"/>
    <property type="evidence" value="ECO:0007669"/>
    <property type="project" value="InterPro"/>
</dbReference>
<evidence type="ECO:0000256" key="4">
    <source>
        <dbReference type="SAM" id="MobiDB-lite"/>
    </source>
</evidence>
<dbReference type="Pfam" id="PF00436">
    <property type="entry name" value="SSB"/>
    <property type="match status" value="1"/>
</dbReference>
<dbReference type="GO" id="GO:0003697">
    <property type="term" value="F:single-stranded DNA binding"/>
    <property type="evidence" value="ECO:0007669"/>
    <property type="project" value="UniProtKB-UniRule"/>
</dbReference>
<feature type="compositionally biased region" description="Basic and acidic residues" evidence="4">
    <location>
        <begin position="130"/>
        <end position="149"/>
    </location>
</feature>
<protein>
    <recommendedName>
        <fullName evidence="2 3">Single-stranded DNA-binding protein</fullName>
        <shortName evidence="2">SSB</shortName>
    </recommendedName>
</protein>
<evidence type="ECO:0000256" key="2">
    <source>
        <dbReference type="HAMAP-Rule" id="MF_00984"/>
    </source>
</evidence>
<dbReference type="CDD" id="cd04496">
    <property type="entry name" value="SSB_OBF"/>
    <property type="match status" value="1"/>
</dbReference>
<dbReference type="NCBIfam" id="TIGR00621">
    <property type="entry name" value="ssb"/>
    <property type="match status" value="1"/>
</dbReference>